<dbReference type="AlphaFoldDB" id="A0A399IPN1"/>
<name>A0A399IPN1_9CLOT</name>
<dbReference type="RefSeq" id="WP_119366149.1">
    <property type="nucleotide sequence ID" value="NZ_QXDJ01000002.1"/>
</dbReference>
<keyword evidence="1" id="KW-0472">Membrane</keyword>
<reference evidence="2 3" key="1">
    <citation type="submission" date="2018-08" db="EMBL/GenBank/DDBJ databases">
        <title>Genome of Clostridium chromiireducens C1, DSM12136.</title>
        <authorList>
            <person name="Xing M."/>
            <person name="Wei Y."/>
            <person name="Ang E.L."/>
            <person name="Zhao H."/>
            <person name="Zhang Y."/>
        </authorList>
    </citation>
    <scope>NUCLEOTIDE SEQUENCE [LARGE SCALE GENOMIC DNA]</scope>
    <source>
        <strain evidence="2 3">C1</strain>
    </source>
</reference>
<keyword evidence="1" id="KW-0812">Transmembrane</keyword>
<protein>
    <submittedName>
        <fullName evidence="2">Uncharacterized protein</fullName>
    </submittedName>
</protein>
<evidence type="ECO:0000256" key="1">
    <source>
        <dbReference type="SAM" id="Phobius"/>
    </source>
</evidence>
<gene>
    <name evidence="2" type="ORF">D2A34_07005</name>
</gene>
<dbReference type="Proteomes" id="UP000265930">
    <property type="component" value="Unassembled WGS sequence"/>
</dbReference>
<sequence length="173" mass="19141">MNKKNTRNFIISFIFFILATSIILLGGYYKTSLTKETSNFTLDLNDKKDKTIIYDVANQGIPKRIVQPGKITISSGSGIINNTEKVVSLKVKAEDFPYDIDINSTDKSFDNDSKIFTKPIEAGKGVNLQLTFNIPIKDINKEVISSGTLVFSDINTGDLINELPIEIINSGSK</sequence>
<proteinExistence type="predicted"/>
<organism evidence="2 3">
    <name type="scientific">Clostridium chromiireducens</name>
    <dbReference type="NCBI Taxonomy" id="225345"/>
    <lineage>
        <taxon>Bacteria</taxon>
        <taxon>Bacillati</taxon>
        <taxon>Bacillota</taxon>
        <taxon>Clostridia</taxon>
        <taxon>Eubacteriales</taxon>
        <taxon>Clostridiaceae</taxon>
        <taxon>Clostridium</taxon>
    </lineage>
</organism>
<evidence type="ECO:0000313" key="2">
    <source>
        <dbReference type="EMBL" id="RII34951.1"/>
    </source>
</evidence>
<dbReference type="EMBL" id="QXDJ01000002">
    <property type="protein sequence ID" value="RII34951.1"/>
    <property type="molecule type" value="Genomic_DNA"/>
</dbReference>
<evidence type="ECO:0000313" key="3">
    <source>
        <dbReference type="Proteomes" id="UP000265930"/>
    </source>
</evidence>
<keyword evidence="1" id="KW-1133">Transmembrane helix</keyword>
<feature type="transmembrane region" description="Helical" evidence="1">
    <location>
        <begin position="9"/>
        <end position="29"/>
    </location>
</feature>
<comment type="caution">
    <text evidence="2">The sequence shown here is derived from an EMBL/GenBank/DDBJ whole genome shotgun (WGS) entry which is preliminary data.</text>
</comment>
<accession>A0A399IPN1</accession>